<name>M7WM08_RHOT1</name>
<organism evidence="1 2">
    <name type="scientific">Rhodotorula toruloides (strain NP11)</name>
    <name type="common">Yeast</name>
    <name type="synonym">Rhodosporidium toruloides</name>
    <dbReference type="NCBI Taxonomy" id="1130832"/>
    <lineage>
        <taxon>Eukaryota</taxon>
        <taxon>Fungi</taxon>
        <taxon>Dikarya</taxon>
        <taxon>Basidiomycota</taxon>
        <taxon>Pucciniomycotina</taxon>
        <taxon>Microbotryomycetes</taxon>
        <taxon>Sporidiobolales</taxon>
        <taxon>Sporidiobolaceae</taxon>
        <taxon>Rhodotorula</taxon>
    </lineage>
</organism>
<accession>M7WM08</accession>
<gene>
    <name evidence="1" type="ORF">RHTO_01602</name>
</gene>
<proteinExistence type="predicted"/>
<dbReference type="Proteomes" id="UP000016926">
    <property type="component" value="Unassembled WGS sequence"/>
</dbReference>
<protein>
    <submittedName>
        <fullName evidence="1">Uncharacterized protein</fullName>
    </submittedName>
</protein>
<dbReference type="AlphaFoldDB" id="M7WM08"/>
<dbReference type="RefSeq" id="XP_016272661.1">
    <property type="nucleotide sequence ID" value="XM_016415283.1"/>
</dbReference>
<evidence type="ECO:0000313" key="2">
    <source>
        <dbReference type="Proteomes" id="UP000016926"/>
    </source>
</evidence>
<reference evidence="1 2" key="1">
    <citation type="journal article" date="2012" name="Nat. Commun.">
        <title>A multi-omic map of the lipid-producing yeast Rhodosporidium toruloides.</title>
        <authorList>
            <person name="Zhu Z."/>
            <person name="Zhang S."/>
            <person name="Liu H."/>
            <person name="Shen H."/>
            <person name="Lin X."/>
            <person name="Yang F."/>
            <person name="Zhou Y.J."/>
            <person name="Jin G."/>
            <person name="Ye M."/>
            <person name="Zou H."/>
            <person name="Zou H."/>
            <person name="Zhao Z.K."/>
        </authorList>
    </citation>
    <scope>NUCLEOTIDE SEQUENCE [LARGE SCALE GENOMIC DNA]</scope>
    <source>
        <strain evidence="1 2">NP11</strain>
    </source>
</reference>
<dbReference type="GeneID" id="27365615"/>
<dbReference type="HOGENOM" id="CLU_2484568_0_0_1"/>
<evidence type="ECO:0000313" key="1">
    <source>
        <dbReference type="EMBL" id="EMS21542.1"/>
    </source>
</evidence>
<sequence>MLRSPSPPTTQVDLVLLYFLIPKAASRRLLHGDGEIQRADSRRCLRGCGMGRTCSLGFHKRRTHANARLAATAPPNAAHLLRRLDVG</sequence>
<keyword evidence="2" id="KW-1185">Reference proteome</keyword>
<dbReference type="EMBL" id="KB722655">
    <property type="protein sequence ID" value="EMS21542.1"/>
    <property type="molecule type" value="Genomic_DNA"/>
</dbReference>